<accession>A0A9Q1CLI4</accession>
<dbReference type="InterPro" id="IPR051008">
    <property type="entry name" value="Telomere_Capping_Maintenance"/>
</dbReference>
<reference evidence="6" key="1">
    <citation type="submission" date="2021-10" db="EMBL/GenBank/DDBJ databases">
        <title>Tropical sea cucumber genome reveals ecological adaptation and Cuvierian tubules defense mechanism.</title>
        <authorList>
            <person name="Chen T."/>
        </authorList>
    </citation>
    <scope>NUCLEOTIDE SEQUENCE</scope>
    <source>
        <strain evidence="6">Nanhai2018</strain>
        <tissue evidence="6">Muscle</tissue>
    </source>
</reference>
<evidence type="ECO:0000256" key="1">
    <source>
        <dbReference type="ARBA" id="ARBA00004370"/>
    </source>
</evidence>
<dbReference type="EMBL" id="JAIZAY010000002">
    <property type="protein sequence ID" value="KAJ8047110.1"/>
    <property type="molecule type" value="Genomic_DNA"/>
</dbReference>
<evidence type="ECO:0000313" key="6">
    <source>
        <dbReference type="EMBL" id="KAJ8047110.1"/>
    </source>
</evidence>
<evidence type="ECO:0000256" key="3">
    <source>
        <dbReference type="ARBA" id="ARBA00022989"/>
    </source>
</evidence>
<name>A0A9Q1CLI4_HOLLE</name>
<keyword evidence="4 5" id="KW-0472">Membrane</keyword>
<evidence type="ECO:0000313" key="7">
    <source>
        <dbReference type="Proteomes" id="UP001152320"/>
    </source>
</evidence>
<dbReference type="GO" id="GO:0016020">
    <property type="term" value="C:membrane"/>
    <property type="evidence" value="ECO:0007669"/>
    <property type="project" value="UniProtKB-SubCell"/>
</dbReference>
<keyword evidence="7" id="KW-1185">Reference proteome</keyword>
<proteinExistence type="predicted"/>
<dbReference type="PANTHER" id="PTHR35518">
    <property type="entry name" value="MAINTENANCE OF TELOMOERE CAPPING"/>
    <property type="match status" value="1"/>
</dbReference>
<organism evidence="6 7">
    <name type="scientific">Holothuria leucospilota</name>
    <name type="common">Black long sea cucumber</name>
    <name type="synonym">Mertensiothuria leucospilota</name>
    <dbReference type="NCBI Taxonomy" id="206669"/>
    <lineage>
        <taxon>Eukaryota</taxon>
        <taxon>Metazoa</taxon>
        <taxon>Echinodermata</taxon>
        <taxon>Eleutherozoa</taxon>
        <taxon>Echinozoa</taxon>
        <taxon>Holothuroidea</taxon>
        <taxon>Aspidochirotacea</taxon>
        <taxon>Aspidochirotida</taxon>
        <taxon>Holothuriidae</taxon>
        <taxon>Holothuria</taxon>
    </lineage>
</organism>
<sequence length="124" mass="14347">MNSPETQRWRVVEDCQQDFYFACQHIEEKNEWTVSDVAGPYEVTNGYCPYMYKFSLPTNGYMKQKLLEAAEGKPVWINYGPWLPGYVEPEPNFSPTTESKAVKLGISFFMLFIVCLVQLCTSHL</sequence>
<gene>
    <name evidence="6" type="ORF">HOLleu_06015</name>
</gene>
<dbReference type="Proteomes" id="UP001152320">
    <property type="component" value="Chromosome 2"/>
</dbReference>
<keyword evidence="3 5" id="KW-1133">Transmembrane helix</keyword>
<comment type="caution">
    <text evidence="6">The sequence shown here is derived from an EMBL/GenBank/DDBJ whole genome shotgun (WGS) entry which is preliminary data.</text>
</comment>
<dbReference type="PANTHER" id="PTHR35518:SF2">
    <property type="entry name" value="MAINTENANCE OF TELOMERE CAPPING PROTEIN 6"/>
    <property type="match status" value="1"/>
</dbReference>
<comment type="subcellular location">
    <subcellularLocation>
        <location evidence="1">Membrane</location>
    </subcellularLocation>
</comment>
<evidence type="ECO:0000256" key="5">
    <source>
        <dbReference type="SAM" id="Phobius"/>
    </source>
</evidence>
<evidence type="ECO:0000256" key="4">
    <source>
        <dbReference type="ARBA" id="ARBA00023136"/>
    </source>
</evidence>
<dbReference type="AlphaFoldDB" id="A0A9Q1CLI4"/>
<keyword evidence="2 5" id="KW-0812">Transmembrane</keyword>
<protein>
    <submittedName>
        <fullName evidence="6">Uncharacterized protein</fullName>
    </submittedName>
</protein>
<feature type="transmembrane region" description="Helical" evidence="5">
    <location>
        <begin position="101"/>
        <end position="119"/>
    </location>
</feature>
<evidence type="ECO:0000256" key="2">
    <source>
        <dbReference type="ARBA" id="ARBA00022692"/>
    </source>
</evidence>